<accession>A0A1S8L343</accession>
<proteinExistence type="predicted"/>
<evidence type="ECO:0000313" key="1">
    <source>
        <dbReference type="EMBL" id="URZ12545.1"/>
    </source>
</evidence>
<dbReference type="RefSeq" id="WP_077835449.1">
    <property type="nucleotide sequence ID" value="NZ_CP096983.1"/>
</dbReference>
<name>A0A1S8L343_9CLOT</name>
<dbReference type="Proteomes" id="UP000190951">
    <property type="component" value="Chromosome"/>
</dbReference>
<dbReference type="STRING" id="84029.CROST_28400"/>
<keyword evidence="2" id="KW-1185">Reference proteome</keyword>
<dbReference type="Gene3D" id="3.90.1200.10">
    <property type="match status" value="1"/>
</dbReference>
<dbReference type="EMBL" id="CP096983">
    <property type="protein sequence ID" value="URZ12545.1"/>
    <property type="molecule type" value="Genomic_DNA"/>
</dbReference>
<dbReference type="KEGG" id="crw:CROST_032670"/>
<organism evidence="1 2">
    <name type="scientific">Clostridium felsineum</name>
    <dbReference type="NCBI Taxonomy" id="36839"/>
    <lineage>
        <taxon>Bacteria</taxon>
        <taxon>Bacillati</taxon>
        <taxon>Bacillota</taxon>
        <taxon>Clostridia</taxon>
        <taxon>Eubacteriales</taxon>
        <taxon>Clostridiaceae</taxon>
        <taxon>Clostridium</taxon>
    </lineage>
</organism>
<dbReference type="AlphaFoldDB" id="A0A1S8L343"/>
<dbReference type="InterPro" id="IPR011009">
    <property type="entry name" value="Kinase-like_dom_sf"/>
</dbReference>
<evidence type="ECO:0000313" key="2">
    <source>
        <dbReference type="Proteomes" id="UP000190951"/>
    </source>
</evidence>
<sequence>MNRGKLIAKGRTAEVFEYEEDKILKLFKEDLPKNIIEKEYKASSKVSKKLDLVPKVYDLVKVEDRSGIIYEKVNGTTMMEIIGSKPWMIRREAQRLAELHEAIQQPVDFELPSLKATLKDNISRTELLKEEVKEKLYSYIDELEDDNILCHGDLHPDNILITQDGEAIIDWMTAAKGSRIGDIARTAVMLKFGSDKGKKNVHVVKFLKRRFYVDYIKHYMKISGIKREQIERWELPVAAARLSERLSEGEKKDLLEFIDAKL</sequence>
<dbReference type="InterPro" id="IPR002575">
    <property type="entry name" value="Aminoglycoside_PTrfase"/>
</dbReference>
<reference evidence="1 2" key="1">
    <citation type="submission" date="2022-04" db="EMBL/GenBank/DDBJ databases">
        <title>Genome sequence of C. roseum typestrain.</title>
        <authorList>
            <person name="Poehlein A."/>
            <person name="Schoch T."/>
            <person name="Duerre P."/>
            <person name="Daniel R."/>
        </authorList>
    </citation>
    <scope>NUCLEOTIDE SEQUENCE [LARGE SCALE GENOMIC DNA]</scope>
    <source>
        <strain evidence="1 2">DSM 7320</strain>
    </source>
</reference>
<gene>
    <name evidence="1" type="ORF">CROST_032670</name>
</gene>
<protein>
    <submittedName>
        <fullName evidence="1">Uncharacterized protein</fullName>
    </submittedName>
</protein>
<dbReference type="Pfam" id="PF01636">
    <property type="entry name" value="APH"/>
    <property type="match status" value="1"/>
</dbReference>
<dbReference type="SUPFAM" id="SSF56112">
    <property type="entry name" value="Protein kinase-like (PK-like)"/>
    <property type="match status" value="1"/>
</dbReference>